<evidence type="ECO:0000313" key="2">
    <source>
        <dbReference type="Proteomes" id="UP000076871"/>
    </source>
</evidence>
<sequence length="52" mass="6096">NKQLACLEKYRMQQTKPCEGRYLSLTRQEAMLHVLGMMIVMRAIKKKQTQVA</sequence>
<dbReference type="AlphaFoldDB" id="A0A165D4T9"/>
<evidence type="ECO:0000313" key="1">
    <source>
        <dbReference type="EMBL" id="KZT04153.1"/>
    </source>
</evidence>
<dbReference type="Proteomes" id="UP000076871">
    <property type="component" value="Unassembled WGS sequence"/>
</dbReference>
<proteinExistence type="predicted"/>
<keyword evidence="2" id="KW-1185">Reference proteome</keyword>
<organism evidence="1 2">
    <name type="scientific">Laetiporus sulphureus 93-53</name>
    <dbReference type="NCBI Taxonomy" id="1314785"/>
    <lineage>
        <taxon>Eukaryota</taxon>
        <taxon>Fungi</taxon>
        <taxon>Dikarya</taxon>
        <taxon>Basidiomycota</taxon>
        <taxon>Agaricomycotina</taxon>
        <taxon>Agaricomycetes</taxon>
        <taxon>Polyporales</taxon>
        <taxon>Laetiporus</taxon>
    </lineage>
</organism>
<dbReference type="GeneID" id="63826452"/>
<dbReference type="EMBL" id="KV427638">
    <property type="protein sequence ID" value="KZT04153.1"/>
    <property type="molecule type" value="Genomic_DNA"/>
</dbReference>
<accession>A0A165D4T9</accession>
<dbReference type="InParanoid" id="A0A165D4T9"/>
<gene>
    <name evidence="1" type="ORF">LAESUDRAFT_728362</name>
</gene>
<dbReference type="RefSeq" id="XP_040761893.1">
    <property type="nucleotide sequence ID" value="XM_040909423.1"/>
</dbReference>
<feature type="non-terminal residue" evidence="1">
    <location>
        <position position="1"/>
    </location>
</feature>
<name>A0A165D4T9_9APHY</name>
<protein>
    <submittedName>
        <fullName evidence="1">Uncharacterized protein</fullName>
    </submittedName>
</protein>
<reference evidence="1 2" key="1">
    <citation type="journal article" date="2016" name="Mol. Biol. Evol.">
        <title>Comparative Genomics of Early-Diverging Mushroom-Forming Fungi Provides Insights into the Origins of Lignocellulose Decay Capabilities.</title>
        <authorList>
            <person name="Nagy L.G."/>
            <person name="Riley R."/>
            <person name="Tritt A."/>
            <person name="Adam C."/>
            <person name="Daum C."/>
            <person name="Floudas D."/>
            <person name="Sun H."/>
            <person name="Yadav J.S."/>
            <person name="Pangilinan J."/>
            <person name="Larsson K.H."/>
            <person name="Matsuura K."/>
            <person name="Barry K."/>
            <person name="Labutti K."/>
            <person name="Kuo R."/>
            <person name="Ohm R.A."/>
            <person name="Bhattacharya S.S."/>
            <person name="Shirouzu T."/>
            <person name="Yoshinaga Y."/>
            <person name="Martin F.M."/>
            <person name="Grigoriev I.V."/>
            <person name="Hibbett D.S."/>
        </authorList>
    </citation>
    <scope>NUCLEOTIDE SEQUENCE [LARGE SCALE GENOMIC DNA]</scope>
    <source>
        <strain evidence="1 2">93-53</strain>
    </source>
</reference>